<reference evidence="3 4" key="1">
    <citation type="submission" date="2018-12" db="EMBL/GenBank/DDBJ databases">
        <title>The whole draft genome of Aquabacterium sp. SJQ9.</title>
        <authorList>
            <person name="Sun L."/>
            <person name="Gao X."/>
            <person name="Chen W."/>
            <person name="Huang K."/>
        </authorList>
    </citation>
    <scope>NUCLEOTIDE SEQUENCE [LARGE SCALE GENOMIC DNA]</scope>
    <source>
        <strain evidence="3 4">SJQ9</strain>
    </source>
</reference>
<keyword evidence="4" id="KW-1185">Reference proteome</keyword>
<evidence type="ECO:0000256" key="2">
    <source>
        <dbReference type="SAM" id="SignalP"/>
    </source>
</evidence>
<evidence type="ECO:0000313" key="3">
    <source>
        <dbReference type="EMBL" id="RRS03506.1"/>
    </source>
</evidence>
<comment type="caution">
    <text evidence="3">The sequence shown here is derived from an EMBL/GenBank/DDBJ whole genome shotgun (WGS) entry which is preliminary data.</text>
</comment>
<dbReference type="RefSeq" id="WP_125244040.1">
    <property type="nucleotide sequence ID" value="NZ_RSED01000011.1"/>
</dbReference>
<name>A0A3R8U2U0_9BURK</name>
<evidence type="ECO:0008006" key="5">
    <source>
        <dbReference type="Google" id="ProtNLM"/>
    </source>
</evidence>
<sequence>MIVNQRNFSAAALVFLALNGMAFAQSKAEDHSAHHPAASASASASVVAPSASTSSAMGESMGMHAHMEKHHAEIQRIMKIRDFKKRQEAMNEHMKAMKESGCPMMKDGMGMGPASGTKK</sequence>
<feature type="region of interest" description="Disordered" evidence="1">
    <location>
        <begin position="26"/>
        <end position="59"/>
    </location>
</feature>
<proteinExistence type="predicted"/>
<dbReference type="Proteomes" id="UP000269265">
    <property type="component" value="Unassembled WGS sequence"/>
</dbReference>
<evidence type="ECO:0000256" key="1">
    <source>
        <dbReference type="SAM" id="MobiDB-lite"/>
    </source>
</evidence>
<feature type="signal peptide" evidence="2">
    <location>
        <begin position="1"/>
        <end position="24"/>
    </location>
</feature>
<feature type="compositionally biased region" description="Low complexity" evidence="1">
    <location>
        <begin position="35"/>
        <end position="56"/>
    </location>
</feature>
<dbReference type="OrthoDB" id="9153566at2"/>
<accession>A0A3R8U2U0</accession>
<evidence type="ECO:0000313" key="4">
    <source>
        <dbReference type="Proteomes" id="UP000269265"/>
    </source>
</evidence>
<gene>
    <name evidence="3" type="ORF">EIP75_14725</name>
</gene>
<dbReference type="AlphaFoldDB" id="A0A3R8U2U0"/>
<protein>
    <recommendedName>
        <fullName evidence="5">DUF305 domain-containing protein</fullName>
    </recommendedName>
</protein>
<feature type="chain" id="PRO_5018553276" description="DUF305 domain-containing protein" evidence="2">
    <location>
        <begin position="25"/>
        <end position="119"/>
    </location>
</feature>
<feature type="region of interest" description="Disordered" evidence="1">
    <location>
        <begin position="96"/>
        <end position="119"/>
    </location>
</feature>
<dbReference type="EMBL" id="RSED01000011">
    <property type="protein sequence ID" value="RRS03506.1"/>
    <property type="molecule type" value="Genomic_DNA"/>
</dbReference>
<organism evidence="3 4">
    <name type="scientific">Aquabacterium soli</name>
    <dbReference type="NCBI Taxonomy" id="2493092"/>
    <lineage>
        <taxon>Bacteria</taxon>
        <taxon>Pseudomonadati</taxon>
        <taxon>Pseudomonadota</taxon>
        <taxon>Betaproteobacteria</taxon>
        <taxon>Burkholderiales</taxon>
        <taxon>Aquabacterium</taxon>
    </lineage>
</organism>
<keyword evidence="2" id="KW-0732">Signal</keyword>